<dbReference type="AlphaFoldDB" id="A0AA36MZ20"/>
<dbReference type="EMBL" id="CAUJNA010001746">
    <property type="protein sequence ID" value="CAJ1388727.1"/>
    <property type="molecule type" value="Genomic_DNA"/>
</dbReference>
<feature type="region of interest" description="Disordered" evidence="1">
    <location>
        <begin position="1"/>
        <end position="27"/>
    </location>
</feature>
<reference evidence="2" key="1">
    <citation type="submission" date="2023-08" db="EMBL/GenBank/DDBJ databases">
        <authorList>
            <person name="Chen Y."/>
            <person name="Shah S."/>
            <person name="Dougan E. K."/>
            <person name="Thang M."/>
            <person name="Chan C."/>
        </authorList>
    </citation>
    <scope>NUCLEOTIDE SEQUENCE</scope>
</reference>
<dbReference type="Proteomes" id="UP001178507">
    <property type="component" value="Unassembled WGS sequence"/>
</dbReference>
<sequence length="464" mass="49380">MVEQREREEAAARKAAAGEAKAEEEPLAAPEVVEVSFTSRPFGMTAAKGPGYVVLKVSENKPAVQAGVRPGWRLVALNGASEDLQQHLKTVELPVTASFEALPANGDFCTSCQEILHSNSFSRKMRTKPPEKRRCSQCVEAEADAEAAAAEAAGYPAEGAEGEEPQSKMSELRQLCAESAKEAEKVTGLKALRGGRGALVAIGVLAPHVPVKSLRRCAIISINFASLTHPAEEATDQTPEFGLDLAAAIGSTMRHWFLLLTACAAVNEDPGPSQVLVSLGRGDCSRLLLETYGALQGWEPRPGLFRHACLGMAKQLKLGEAAAMNETCGRLAANAVRARRSGKLPSLNQLQELWCRPPDLTMAQRVEPLISALRNATGSSAAALNRWWQQRQELARSAGNGSLLEVSSRALPGSGLALFAADAAQKRHALGRALRGAGRAARRALDFLCDDACGLSEPAKLRVT</sequence>
<evidence type="ECO:0008006" key="4">
    <source>
        <dbReference type="Google" id="ProtNLM"/>
    </source>
</evidence>
<dbReference type="InterPro" id="IPR036034">
    <property type="entry name" value="PDZ_sf"/>
</dbReference>
<gene>
    <name evidence="2" type="ORF">EVOR1521_LOCUS14530</name>
</gene>
<dbReference type="SUPFAM" id="SSF50156">
    <property type="entry name" value="PDZ domain-like"/>
    <property type="match status" value="1"/>
</dbReference>
<name>A0AA36MZ20_9DINO</name>
<proteinExistence type="predicted"/>
<evidence type="ECO:0000256" key="1">
    <source>
        <dbReference type="SAM" id="MobiDB-lite"/>
    </source>
</evidence>
<protein>
    <recommendedName>
        <fullName evidence="4">PDZ domain-containing protein</fullName>
    </recommendedName>
</protein>
<evidence type="ECO:0000313" key="2">
    <source>
        <dbReference type="EMBL" id="CAJ1388727.1"/>
    </source>
</evidence>
<accession>A0AA36MZ20</accession>
<comment type="caution">
    <text evidence="2">The sequence shown here is derived from an EMBL/GenBank/DDBJ whole genome shotgun (WGS) entry which is preliminary data.</text>
</comment>
<feature type="compositionally biased region" description="Low complexity" evidence="1">
    <location>
        <begin position="149"/>
        <end position="159"/>
    </location>
</feature>
<evidence type="ECO:0000313" key="3">
    <source>
        <dbReference type="Proteomes" id="UP001178507"/>
    </source>
</evidence>
<keyword evidence="3" id="KW-1185">Reference proteome</keyword>
<organism evidence="2 3">
    <name type="scientific">Effrenium voratum</name>
    <dbReference type="NCBI Taxonomy" id="2562239"/>
    <lineage>
        <taxon>Eukaryota</taxon>
        <taxon>Sar</taxon>
        <taxon>Alveolata</taxon>
        <taxon>Dinophyceae</taxon>
        <taxon>Suessiales</taxon>
        <taxon>Symbiodiniaceae</taxon>
        <taxon>Effrenium</taxon>
    </lineage>
</organism>
<dbReference type="Gene3D" id="2.30.42.10">
    <property type="match status" value="1"/>
</dbReference>
<feature type="region of interest" description="Disordered" evidence="1">
    <location>
        <begin position="149"/>
        <end position="170"/>
    </location>
</feature>
<feature type="compositionally biased region" description="Basic and acidic residues" evidence="1">
    <location>
        <begin position="1"/>
        <end position="12"/>
    </location>
</feature>